<evidence type="ECO:0000313" key="7">
    <source>
        <dbReference type="Proteomes" id="UP000295794"/>
    </source>
</evidence>
<protein>
    <submittedName>
        <fullName evidence="5">Integrase-like protein</fullName>
    </submittedName>
    <submittedName>
        <fullName evidence="4">Site-specific recombinase XerC</fullName>
    </submittedName>
</protein>
<dbReference type="InterPro" id="IPR011010">
    <property type="entry name" value="DNA_brk_join_enz"/>
</dbReference>
<dbReference type="RefSeq" id="WP_115226449.1">
    <property type="nucleotide sequence ID" value="NZ_CAWOLO010000009.1"/>
</dbReference>
<evidence type="ECO:0000256" key="2">
    <source>
        <dbReference type="SAM" id="MobiDB-lite"/>
    </source>
</evidence>
<evidence type="ECO:0000259" key="3">
    <source>
        <dbReference type="Pfam" id="PF12834"/>
    </source>
</evidence>
<sequence>MNTLKQAAINKDRARRKRVNTSSPAHSPTVKKDLQVERMATRLREKNGELQISPLHLDICTLLAEHSGKPAKMKHSHHNIVSDETRDKKATTIFNAFKQLRGLGYKIERSHSLGQKHLIALFSLWQDQNLSASTIENRVSVLRQFCCWMGKFGIVDDAKAQLSKPLPKRAYGATSDKTWTGNGVDVLSKIEEVADENLIIGLQLKLQYHFGLRRKESWLFQPCIADCLDMIELSRGTKGGRGRVIAIKTVEQRQLLDTCRSLFKGKATMVPKTYKTLKEWENHYAYVLRKHGITKNELGISSHGLRHEFSNEQYEKLEGVPSPIKGGVLRPQQDMDTRYRISQMLGHGRPYVTSCYISSPGLLRRHQAETQNKDMA</sequence>
<reference evidence="5 7" key="2">
    <citation type="submission" date="2019-03" db="EMBL/GenBank/DDBJ databases">
        <title>Genomic Encyclopedia of Type Strains, Phase IV (KMG-IV): sequencing the most valuable type-strain genomes for metagenomic binning, comparative biology and taxonomic classification.</title>
        <authorList>
            <person name="Goeker M."/>
        </authorList>
    </citation>
    <scope>NUCLEOTIDE SEQUENCE [LARGE SCALE GENOMIC DNA]</scope>
    <source>
        <strain evidence="5 7">DSM 3764</strain>
    </source>
</reference>
<reference evidence="4 6" key="1">
    <citation type="submission" date="2018-06" db="EMBL/GenBank/DDBJ databases">
        <authorList>
            <consortium name="Pathogen Informatics"/>
            <person name="Doyle S."/>
        </authorList>
    </citation>
    <scope>NUCLEOTIDE SEQUENCE [LARGE SCALE GENOMIC DNA]</scope>
    <source>
        <strain evidence="4 6">NCTC11159</strain>
    </source>
</reference>
<feature type="domain" description="Putative integrase N-terminal" evidence="3">
    <location>
        <begin position="84"/>
        <end position="151"/>
    </location>
</feature>
<keyword evidence="1" id="KW-0233">DNA recombination</keyword>
<dbReference type="Pfam" id="PF12834">
    <property type="entry name" value="Phage_int_SAM_2"/>
    <property type="match status" value="1"/>
</dbReference>
<dbReference type="Proteomes" id="UP000255108">
    <property type="component" value="Unassembled WGS sequence"/>
</dbReference>
<dbReference type="AlphaFoldDB" id="A0A377Q5I4"/>
<accession>A0A377Q5I4</accession>
<proteinExistence type="predicted"/>
<dbReference type="GO" id="GO:0006310">
    <property type="term" value="P:DNA recombination"/>
    <property type="evidence" value="ECO:0007669"/>
    <property type="project" value="UniProtKB-KW"/>
</dbReference>
<dbReference type="EMBL" id="SMBT01000009">
    <property type="protein sequence ID" value="TCU84602.1"/>
    <property type="molecule type" value="Genomic_DNA"/>
</dbReference>
<dbReference type="EMBL" id="UGHR01000001">
    <property type="protein sequence ID" value="STQ90067.1"/>
    <property type="molecule type" value="Genomic_DNA"/>
</dbReference>
<keyword evidence="7" id="KW-1185">Reference proteome</keyword>
<organism evidence="4 6">
    <name type="scientific">Iodobacter fluviatilis</name>
    <dbReference type="NCBI Taxonomy" id="537"/>
    <lineage>
        <taxon>Bacteria</taxon>
        <taxon>Pseudomonadati</taxon>
        <taxon>Pseudomonadota</taxon>
        <taxon>Betaproteobacteria</taxon>
        <taxon>Neisseriales</taxon>
        <taxon>Chitinibacteraceae</taxon>
        <taxon>Iodobacter</taxon>
    </lineage>
</organism>
<evidence type="ECO:0000313" key="4">
    <source>
        <dbReference type="EMBL" id="STQ90067.1"/>
    </source>
</evidence>
<dbReference type="GO" id="GO:0015074">
    <property type="term" value="P:DNA integration"/>
    <property type="evidence" value="ECO:0007669"/>
    <property type="project" value="InterPro"/>
</dbReference>
<dbReference type="GO" id="GO:0003677">
    <property type="term" value="F:DNA binding"/>
    <property type="evidence" value="ECO:0007669"/>
    <property type="project" value="InterPro"/>
</dbReference>
<name>A0A377Q5I4_9NEIS</name>
<dbReference type="OrthoDB" id="5394387at2"/>
<evidence type="ECO:0000256" key="1">
    <source>
        <dbReference type="ARBA" id="ARBA00023172"/>
    </source>
</evidence>
<dbReference type="InterPro" id="IPR024457">
    <property type="entry name" value="Putative_integrase_N"/>
</dbReference>
<dbReference type="SUPFAM" id="SSF56349">
    <property type="entry name" value="DNA breaking-rejoining enzymes"/>
    <property type="match status" value="1"/>
</dbReference>
<evidence type="ECO:0000313" key="5">
    <source>
        <dbReference type="EMBL" id="TCU84602.1"/>
    </source>
</evidence>
<feature type="region of interest" description="Disordered" evidence="2">
    <location>
        <begin position="1"/>
        <end position="30"/>
    </location>
</feature>
<gene>
    <name evidence="5" type="ORF">EV682_109127</name>
    <name evidence="4" type="ORF">NCTC11159_01125</name>
</gene>
<evidence type="ECO:0000313" key="6">
    <source>
        <dbReference type="Proteomes" id="UP000255108"/>
    </source>
</evidence>
<dbReference type="Gene3D" id="1.10.443.10">
    <property type="entry name" value="Intergrase catalytic core"/>
    <property type="match status" value="1"/>
</dbReference>
<dbReference type="InterPro" id="IPR013762">
    <property type="entry name" value="Integrase-like_cat_sf"/>
</dbReference>
<dbReference type="Proteomes" id="UP000295794">
    <property type="component" value="Unassembled WGS sequence"/>
</dbReference>